<dbReference type="CDD" id="cd00038">
    <property type="entry name" value="CAP_ED"/>
    <property type="match status" value="1"/>
</dbReference>
<keyword evidence="2" id="KW-0238">DNA-binding</keyword>
<evidence type="ECO:0000313" key="6">
    <source>
        <dbReference type="EMBL" id="KWV52343.1"/>
    </source>
</evidence>
<proteinExistence type="predicted"/>
<evidence type="ECO:0000256" key="2">
    <source>
        <dbReference type="ARBA" id="ARBA00023125"/>
    </source>
</evidence>
<reference evidence="6 7" key="1">
    <citation type="submission" date="2015-11" db="EMBL/GenBank/DDBJ databases">
        <title>Draft Genome Sequence of the Strain BR 10423 (Rhizobium sp.) isolated from nodules of Mimosa pudica.</title>
        <authorList>
            <person name="Barauna A.C."/>
            <person name="Zilli J.E."/>
            <person name="Simoes-Araujo J.L."/>
            <person name="Reis V.M."/>
            <person name="James E.K."/>
            <person name="Reis F.B.Jr."/>
            <person name="Rouws L.F."/>
            <person name="Passos S.R."/>
            <person name="Gois S.R."/>
        </authorList>
    </citation>
    <scope>NUCLEOTIDE SEQUENCE [LARGE SCALE GENOMIC DNA]</scope>
    <source>
        <strain evidence="6 7">BR10423</strain>
    </source>
</reference>
<feature type="domain" description="Cyclic nucleotide-binding" evidence="4">
    <location>
        <begin position="30"/>
        <end position="80"/>
    </location>
</feature>
<sequence length="229" mass="25194">MYATFKPAAQNIIMPENVARPQFPGAHLVVTYKRGRVIYAEGDSVDKCYQVCAGAVRVYGLISDGRRQVVSFHLAGETFGFEAASKHRFFAEAIADTRIIVSARHPIQEHSPELLALALGGMKRAQEHLLVIGRPCAVERVAAFLMDLSNRLGGVRQVRLPMSRQDIADYLALTTESVSRAMTELKERKVIALHHVRTVDIIKPGALRSLCHQAAPRTRASITPAIGCL</sequence>
<accession>A0A109JNJ4</accession>
<dbReference type="Pfam" id="PF13545">
    <property type="entry name" value="HTH_Crp_2"/>
    <property type="match status" value="1"/>
</dbReference>
<dbReference type="Pfam" id="PF00027">
    <property type="entry name" value="cNMP_binding"/>
    <property type="match status" value="1"/>
</dbReference>
<dbReference type="EMBL" id="LNCD01000072">
    <property type="protein sequence ID" value="KWV52343.1"/>
    <property type="molecule type" value="Genomic_DNA"/>
</dbReference>
<dbReference type="PRINTS" id="PR00034">
    <property type="entry name" value="HTHCRP"/>
</dbReference>
<dbReference type="InterPro" id="IPR012318">
    <property type="entry name" value="HTH_CRP"/>
</dbReference>
<keyword evidence="3" id="KW-0804">Transcription</keyword>
<comment type="caution">
    <text evidence="6">The sequence shown here is derived from an EMBL/GenBank/DDBJ whole genome shotgun (WGS) entry which is preliminary data.</text>
</comment>
<evidence type="ECO:0000259" key="5">
    <source>
        <dbReference type="PROSITE" id="PS51063"/>
    </source>
</evidence>
<dbReference type="InterPro" id="IPR014710">
    <property type="entry name" value="RmlC-like_jellyroll"/>
</dbReference>
<keyword evidence="7" id="KW-1185">Reference proteome</keyword>
<dbReference type="InterPro" id="IPR000595">
    <property type="entry name" value="cNMP-bd_dom"/>
</dbReference>
<dbReference type="InterPro" id="IPR018335">
    <property type="entry name" value="Tscrpt_reg_HTH_Crp-type_CS"/>
</dbReference>
<dbReference type="GO" id="GO:0003700">
    <property type="term" value="F:DNA-binding transcription factor activity"/>
    <property type="evidence" value="ECO:0007669"/>
    <property type="project" value="InterPro"/>
</dbReference>
<dbReference type="RefSeq" id="WP_062370592.1">
    <property type="nucleotide sequence ID" value="NZ_LNCD01000072.1"/>
</dbReference>
<dbReference type="PROSITE" id="PS00042">
    <property type="entry name" value="HTH_CRP_1"/>
    <property type="match status" value="1"/>
</dbReference>
<dbReference type="GO" id="GO:0003677">
    <property type="term" value="F:DNA binding"/>
    <property type="evidence" value="ECO:0007669"/>
    <property type="project" value="UniProtKB-KW"/>
</dbReference>
<dbReference type="SMART" id="SM00100">
    <property type="entry name" value="cNMP"/>
    <property type="match status" value="1"/>
</dbReference>
<dbReference type="CDD" id="cd00092">
    <property type="entry name" value="HTH_CRP"/>
    <property type="match status" value="1"/>
</dbReference>
<name>A0A109JNJ4_9HYPH</name>
<organism evidence="6 7">
    <name type="scientific">Rhizobium altiplani</name>
    <dbReference type="NCBI Taxonomy" id="1864509"/>
    <lineage>
        <taxon>Bacteria</taxon>
        <taxon>Pseudomonadati</taxon>
        <taxon>Pseudomonadota</taxon>
        <taxon>Alphaproteobacteria</taxon>
        <taxon>Hyphomicrobiales</taxon>
        <taxon>Rhizobiaceae</taxon>
        <taxon>Rhizobium/Agrobacterium group</taxon>
        <taxon>Rhizobium</taxon>
    </lineage>
</organism>
<dbReference type="PROSITE" id="PS50042">
    <property type="entry name" value="CNMP_BINDING_3"/>
    <property type="match status" value="1"/>
</dbReference>
<keyword evidence="1" id="KW-0805">Transcription regulation</keyword>
<dbReference type="InterPro" id="IPR036390">
    <property type="entry name" value="WH_DNA-bd_sf"/>
</dbReference>
<dbReference type="OrthoDB" id="667966at2"/>
<dbReference type="Gene3D" id="2.60.120.10">
    <property type="entry name" value="Jelly Rolls"/>
    <property type="match status" value="1"/>
</dbReference>
<evidence type="ECO:0000313" key="7">
    <source>
        <dbReference type="Proteomes" id="UP000068164"/>
    </source>
</evidence>
<gene>
    <name evidence="6" type="ORF">AS026_05080</name>
</gene>
<dbReference type="Gene3D" id="1.10.10.10">
    <property type="entry name" value="Winged helix-like DNA-binding domain superfamily/Winged helix DNA-binding domain"/>
    <property type="match status" value="1"/>
</dbReference>
<evidence type="ECO:0000256" key="3">
    <source>
        <dbReference type="ARBA" id="ARBA00023163"/>
    </source>
</evidence>
<protein>
    <submittedName>
        <fullName evidence="6">Transcriptional regulator</fullName>
    </submittedName>
</protein>
<dbReference type="SUPFAM" id="SSF46785">
    <property type="entry name" value="Winged helix' DNA-binding domain"/>
    <property type="match status" value="1"/>
</dbReference>
<dbReference type="AlphaFoldDB" id="A0A109JNJ4"/>
<dbReference type="SUPFAM" id="SSF51206">
    <property type="entry name" value="cAMP-binding domain-like"/>
    <property type="match status" value="1"/>
</dbReference>
<dbReference type="PROSITE" id="PS51063">
    <property type="entry name" value="HTH_CRP_2"/>
    <property type="match status" value="1"/>
</dbReference>
<dbReference type="Proteomes" id="UP000068164">
    <property type="component" value="Unassembled WGS sequence"/>
</dbReference>
<feature type="domain" description="HTH crp-type" evidence="5">
    <location>
        <begin position="135"/>
        <end position="205"/>
    </location>
</feature>
<dbReference type="SMART" id="SM00419">
    <property type="entry name" value="HTH_CRP"/>
    <property type="match status" value="1"/>
</dbReference>
<dbReference type="InterPro" id="IPR036388">
    <property type="entry name" value="WH-like_DNA-bd_sf"/>
</dbReference>
<evidence type="ECO:0000256" key="1">
    <source>
        <dbReference type="ARBA" id="ARBA00023015"/>
    </source>
</evidence>
<dbReference type="InterPro" id="IPR018490">
    <property type="entry name" value="cNMP-bd_dom_sf"/>
</dbReference>
<evidence type="ECO:0000259" key="4">
    <source>
        <dbReference type="PROSITE" id="PS50042"/>
    </source>
</evidence>